<name>A0A9J6RJX6_9GAMM</name>
<evidence type="ECO:0000313" key="4">
    <source>
        <dbReference type="Proteomes" id="UP001069090"/>
    </source>
</evidence>
<evidence type="ECO:0000313" key="3">
    <source>
        <dbReference type="EMBL" id="MCZ0864495.1"/>
    </source>
</evidence>
<dbReference type="Pfam" id="PF00497">
    <property type="entry name" value="SBP_bac_3"/>
    <property type="match status" value="1"/>
</dbReference>
<feature type="domain" description="Solute-binding protein family 3/N-terminal" evidence="2">
    <location>
        <begin position="31"/>
        <end position="257"/>
    </location>
</feature>
<comment type="caution">
    <text evidence="3">The sequence shown here is derived from an EMBL/GenBank/DDBJ whole genome shotgun (WGS) entry which is preliminary data.</text>
</comment>
<reference evidence="3 4" key="1">
    <citation type="submission" date="2022-12" db="EMBL/GenBank/DDBJ databases">
        <title>Dasania phycosphaerae sp. nov., isolated from particulate material of the south coast of Korea.</title>
        <authorList>
            <person name="Jiang Y."/>
        </authorList>
    </citation>
    <scope>NUCLEOTIDE SEQUENCE [LARGE SCALE GENOMIC DNA]</scope>
    <source>
        <strain evidence="3 4">GY-19</strain>
    </source>
</reference>
<dbReference type="EMBL" id="JAPTGG010000003">
    <property type="protein sequence ID" value="MCZ0864495.1"/>
    <property type="molecule type" value="Genomic_DNA"/>
</dbReference>
<organism evidence="3 4">
    <name type="scientific">Dasania phycosphaerae</name>
    <dbReference type="NCBI Taxonomy" id="2950436"/>
    <lineage>
        <taxon>Bacteria</taxon>
        <taxon>Pseudomonadati</taxon>
        <taxon>Pseudomonadota</taxon>
        <taxon>Gammaproteobacteria</taxon>
        <taxon>Cellvibrionales</taxon>
        <taxon>Spongiibacteraceae</taxon>
        <taxon>Dasania</taxon>
    </lineage>
</organism>
<dbReference type="InterPro" id="IPR001638">
    <property type="entry name" value="Solute-binding_3/MltF_N"/>
</dbReference>
<protein>
    <submittedName>
        <fullName evidence="3">Transporter substrate-binding domain-containing protein</fullName>
    </submittedName>
</protein>
<proteinExistence type="predicted"/>
<evidence type="ECO:0000259" key="2">
    <source>
        <dbReference type="Pfam" id="PF00497"/>
    </source>
</evidence>
<dbReference type="RefSeq" id="WP_258330650.1">
    <property type="nucleotide sequence ID" value="NZ_JAPTGG010000003.1"/>
</dbReference>
<feature type="chain" id="PRO_5039912231" evidence="1">
    <location>
        <begin position="24"/>
        <end position="260"/>
    </location>
</feature>
<gene>
    <name evidence="3" type="ORF">O0V09_04750</name>
</gene>
<keyword evidence="1" id="KW-0732">Signal</keyword>
<accession>A0A9J6RJX6</accession>
<dbReference type="Gene3D" id="3.40.190.10">
    <property type="entry name" value="Periplasmic binding protein-like II"/>
    <property type="match status" value="2"/>
</dbReference>
<sequence length="260" mass="29831">MAQLYKAFLLTLVLSTIANHAQATELTYYVVEKQSRPFQIEANGQSQGGIITDIVSELSQRLNWQLRIKILPFKRMLQDMDKHKHDSWINYAAPAWGVEGVRGAQNRNLVMPAIMEVKHKLLLRADNSFELSSKEDLWGKTLITLMGFDYPGIDAELQQGLIHRLEVKDHYAAIKAVYAQRGLGFVGMENRILYNMKRENIDASLYKLIDFSDVIPSYKIFLGVSPDFDPQLKQQLQQEFVKMKHEGVVETIIARYTTLL</sequence>
<dbReference type="Proteomes" id="UP001069090">
    <property type="component" value="Unassembled WGS sequence"/>
</dbReference>
<feature type="signal peptide" evidence="1">
    <location>
        <begin position="1"/>
        <end position="23"/>
    </location>
</feature>
<dbReference type="SUPFAM" id="SSF53850">
    <property type="entry name" value="Periplasmic binding protein-like II"/>
    <property type="match status" value="1"/>
</dbReference>
<keyword evidence="4" id="KW-1185">Reference proteome</keyword>
<evidence type="ECO:0000256" key="1">
    <source>
        <dbReference type="SAM" id="SignalP"/>
    </source>
</evidence>
<dbReference type="AlphaFoldDB" id="A0A9J6RJX6"/>